<dbReference type="eggNOG" id="COG1409">
    <property type="taxonomic scope" value="Bacteria"/>
</dbReference>
<dbReference type="InterPro" id="IPR033803">
    <property type="entry name" value="CBD-like_Golvesin-Xly"/>
</dbReference>
<evidence type="ECO:0000313" key="6">
    <source>
        <dbReference type="Proteomes" id="UP000027821"/>
    </source>
</evidence>
<dbReference type="OrthoDB" id="9809781at2"/>
<accession>A0A074LNL3</accession>
<organism evidence="5 6">
    <name type="scientific">Anditalea andensis</name>
    <dbReference type="NCBI Taxonomy" id="1048983"/>
    <lineage>
        <taxon>Bacteria</taxon>
        <taxon>Pseudomonadati</taxon>
        <taxon>Bacteroidota</taxon>
        <taxon>Cytophagia</taxon>
        <taxon>Cytophagales</taxon>
        <taxon>Cytophagaceae</taxon>
        <taxon>Anditalea</taxon>
    </lineage>
</organism>
<dbReference type="SUPFAM" id="SSF56300">
    <property type="entry name" value="Metallo-dependent phosphatases"/>
    <property type="match status" value="1"/>
</dbReference>
<protein>
    <recommendedName>
        <fullName evidence="7">Calcineurin-like phosphoesterase domain-containing protein</fullName>
    </recommendedName>
</protein>
<dbReference type="Gene3D" id="2.120.10.30">
    <property type="entry name" value="TolB, C-terminal domain"/>
    <property type="match status" value="1"/>
</dbReference>
<name>A0A074LNL3_9BACT</name>
<keyword evidence="1" id="KW-0472">Membrane</keyword>
<keyword evidence="1" id="KW-1133">Transmembrane helix</keyword>
<feature type="transmembrane region" description="Helical" evidence="1">
    <location>
        <begin position="12"/>
        <end position="32"/>
    </location>
</feature>
<dbReference type="Pfam" id="PF25275">
    <property type="entry name" value="Golvesin_C"/>
    <property type="match status" value="1"/>
</dbReference>
<dbReference type="SUPFAM" id="SSF101898">
    <property type="entry name" value="NHL repeat"/>
    <property type="match status" value="1"/>
</dbReference>
<dbReference type="PANTHER" id="PTHR40446">
    <property type="entry name" value="N-ACETYLGLUCOSAMINE-1-PHOSPHODIESTER ALPHA-N-ACETYLGLUCOSAMINIDASE"/>
    <property type="match status" value="1"/>
</dbReference>
<dbReference type="GO" id="GO:0016787">
    <property type="term" value="F:hydrolase activity"/>
    <property type="evidence" value="ECO:0007669"/>
    <property type="project" value="InterPro"/>
</dbReference>
<feature type="domain" description="Calcineurin-like phosphoesterase" evidence="2">
    <location>
        <begin position="462"/>
        <end position="674"/>
    </location>
</feature>
<evidence type="ECO:0000259" key="3">
    <source>
        <dbReference type="Pfam" id="PF09992"/>
    </source>
</evidence>
<feature type="domain" description="Phosphodiester glycosidase" evidence="3">
    <location>
        <begin position="109"/>
        <end position="307"/>
    </location>
</feature>
<proteinExistence type="predicted"/>
<dbReference type="InterPro" id="IPR004843">
    <property type="entry name" value="Calcineurin-like_PHP"/>
</dbReference>
<dbReference type="STRING" id="1048983.EL17_01270"/>
<dbReference type="Gene3D" id="3.60.21.10">
    <property type="match status" value="1"/>
</dbReference>
<keyword evidence="6" id="KW-1185">Reference proteome</keyword>
<dbReference type="PANTHER" id="PTHR40446:SF2">
    <property type="entry name" value="N-ACETYLGLUCOSAMINE-1-PHOSPHODIESTER ALPHA-N-ACETYLGLUCOSAMINIDASE"/>
    <property type="match status" value="1"/>
</dbReference>
<dbReference type="RefSeq" id="WP_051719763.1">
    <property type="nucleotide sequence ID" value="NZ_JMIH01000011.1"/>
</dbReference>
<dbReference type="InterPro" id="IPR018711">
    <property type="entry name" value="NAGPA"/>
</dbReference>
<dbReference type="Proteomes" id="UP000027821">
    <property type="component" value="Unassembled WGS sequence"/>
</dbReference>
<feature type="domain" description="Golvesin/Xly CBD-like" evidence="4">
    <location>
        <begin position="324"/>
        <end position="448"/>
    </location>
</feature>
<dbReference type="EMBL" id="JMIH01000011">
    <property type="protein sequence ID" value="KEO75507.1"/>
    <property type="molecule type" value="Genomic_DNA"/>
</dbReference>
<evidence type="ECO:0000313" key="5">
    <source>
        <dbReference type="EMBL" id="KEO75507.1"/>
    </source>
</evidence>
<reference evidence="5 6" key="1">
    <citation type="submission" date="2014-04" db="EMBL/GenBank/DDBJ databases">
        <title>Characterization and application of a salt tolerant electro-active bacterium.</title>
        <authorList>
            <person name="Yang L."/>
            <person name="Wei S."/>
            <person name="Tay Q.X.M."/>
        </authorList>
    </citation>
    <scope>NUCLEOTIDE SEQUENCE [LARGE SCALE GENOMIC DNA]</scope>
    <source>
        <strain evidence="5 6">LY1</strain>
    </source>
</reference>
<dbReference type="AlphaFoldDB" id="A0A074LNL3"/>
<comment type="caution">
    <text evidence="5">The sequence shown here is derived from an EMBL/GenBank/DDBJ whole genome shotgun (WGS) entry which is preliminary data.</text>
</comment>
<dbReference type="Pfam" id="PF00149">
    <property type="entry name" value="Metallophos"/>
    <property type="match status" value="1"/>
</dbReference>
<gene>
    <name evidence="5" type="ORF">EL17_01270</name>
</gene>
<keyword evidence="1" id="KW-0812">Transmembrane</keyword>
<sequence length="1276" mass="141595">MNSYHISIFYSLLSKPILLPIIWFQVLLLPAIETNAQLKNLIWEERSDLTILLPASVKVYEHQGLLTDGEPIKAIYASIDLRDEHLKIRAVGSNLDRETTLESYETNQGILAINGGYFSNVASVSLLISDGEVISMGPNQGIARGAFGMHKGKPHIGWPHQTDQGIFLFDHPTAPLKDPSGSGAVPWMASQAVGGGPILVREGRIMVSDKEEGFGGSHLSRHPRTAIGYINDDTIILLVVDGRQESSAGVTLDELAAIMLDLGCSEALNLDGGGSSTMVAASEIVNIPTDIPNGNRNLLRRNASALVVSEKRPTVHKKTYLIDTDSPSYIEKGLWEDSNLANHYNATPGRIASGNYSYNTATYLFDEIESKTYQLASWWTPSPTNTDSAHYLLHYGNKIDSILIDQSSIRNSGKWNILGEYPLSTGDYLELIGTGKEGKIVADAIRLVAVDKLPELPLRGDLRVAVISDLNSGLGAADYEWQVDSIVQRIPRIWQPDLVICGGDMVAGMGVSDTLTLKKMWAGFDKHIAQPFRMANIPFAFTLGNHDGPRSYPIERNATQTYWNDSQNTTGLTFVDNTHFPDYYSFVQDSVFIVSWDAASPTITDENLEWLESQLGMPVAKNAKLRLAMGHMPLYGVAQERDSKGNVLENPERLRSLLEQYDVHTYISGHQHAYYPGKRGRLELLNTGAAGSGPRSWLDMDHAPINTITIMDIFYNPDTIIYTTYNISEKEADKMDVINDKSLPTAFFGMNGHIIRRDILPQSLAEGKLLALSSLEELGWVKIEKSDNEYLFTGQYNGPRQKNIKLLLSKGRNSDQGEILRTLEPEISQDGTFSVIFKASEDFHEWMSAGTLFISIGDDIRAQLYPPSNQAPSIPKITSHHSRHTYAVRDIEALYNIQWDPVKDPEGDFVTYHYELATDSAFDHTVIEASTGRRHEYKLTEKEWFALLEDFGEGEQVVFYHRVTATDGKNLTVSQVSQLKMMKSFEPLEDYIEIPAPSLRLEGKVVNATGAGYGAAWDKAENLWLADYGGKLIIKDKIGQDVPFSPLTSVSVKGKEYALNPINGIGTDLDGHILVSRNRHLIKINSSTGEGIAIWEVPEGNRAITSPRVNEKGEIYVMSLFAEDANYVLKQQKTDTTSFDLIRTLDLPGRILARTFDMNPDGYTIYFPSPGSPFVQKYTSMDGITYQREEDITSSAAGSNALYVNKEGQIYVAVRANGVRPSTLHFRDDHKKIMWTLDLPELDGAEARGIGLSPDGKTLIICSYDKGGGFFKYVLE</sequence>
<evidence type="ECO:0008006" key="7">
    <source>
        <dbReference type="Google" id="ProtNLM"/>
    </source>
</evidence>
<evidence type="ECO:0000259" key="2">
    <source>
        <dbReference type="Pfam" id="PF00149"/>
    </source>
</evidence>
<dbReference type="eggNOG" id="COG4632">
    <property type="taxonomic scope" value="Bacteria"/>
</dbReference>
<evidence type="ECO:0000256" key="1">
    <source>
        <dbReference type="SAM" id="Phobius"/>
    </source>
</evidence>
<dbReference type="InterPro" id="IPR029052">
    <property type="entry name" value="Metallo-depent_PP-like"/>
</dbReference>
<dbReference type="InterPro" id="IPR011042">
    <property type="entry name" value="6-blade_b-propeller_TolB-like"/>
</dbReference>
<dbReference type="Pfam" id="PF09992">
    <property type="entry name" value="NAGPA"/>
    <property type="match status" value="1"/>
</dbReference>
<evidence type="ECO:0000259" key="4">
    <source>
        <dbReference type="Pfam" id="PF25275"/>
    </source>
</evidence>